<dbReference type="PANTHER" id="PTHR46453:SF5">
    <property type="entry name" value="PROTEIN KINASE C-BINDING PROTEIN 1 ISOFORM X1"/>
    <property type="match status" value="1"/>
</dbReference>
<keyword evidence="1" id="KW-0479">Metal-binding</keyword>
<feature type="compositionally biased region" description="Basic and acidic residues" evidence="6">
    <location>
        <begin position="14"/>
        <end position="32"/>
    </location>
</feature>
<evidence type="ECO:0000313" key="8">
    <source>
        <dbReference type="Ensembl" id="ENSAPEP00000033823.1"/>
    </source>
</evidence>
<sequence>MLFSCVSVAEEEVKTEKQAVTEEMEISTRSKVSDTGSTERMAQKRKMPSPSHSSNGHSSAETSPCPMKKKKKPGAVSSSKDQKITVAECIETQSKAMMMLTIDQLSYLLKFALQKMKQPGTEPFQKPVSLEQHPDYAEYIFHPMDLCTLEKVKSHCGDVPLMSCFLFCQFEST</sequence>
<dbReference type="InterPro" id="IPR001487">
    <property type="entry name" value="Bromodomain"/>
</dbReference>
<dbReference type="PANTHER" id="PTHR46453">
    <property type="entry name" value="PROTEIN KINASE C-BINDING PROTEIN 1"/>
    <property type="match status" value="1"/>
</dbReference>
<dbReference type="SUPFAM" id="SSF47370">
    <property type="entry name" value="Bromodomain"/>
    <property type="match status" value="1"/>
</dbReference>
<dbReference type="GO" id="GO:0005737">
    <property type="term" value="C:cytoplasm"/>
    <property type="evidence" value="ECO:0007669"/>
    <property type="project" value="TreeGrafter"/>
</dbReference>
<dbReference type="AlphaFoldDB" id="A0A3P8UE44"/>
<evidence type="ECO:0000256" key="3">
    <source>
        <dbReference type="ARBA" id="ARBA00022833"/>
    </source>
</evidence>
<feature type="compositionally biased region" description="Low complexity" evidence="6">
    <location>
        <begin position="48"/>
        <end position="59"/>
    </location>
</feature>
<dbReference type="Gene3D" id="1.20.920.10">
    <property type="entry name" value="Bromodomain-like"/>
    <property type="match status" value="1"/>
</dbReference>
<dbReference type="GO" id="GO:0005634">
    <property type="term" value="C:nucleus"/>
    <property type="evidence" value="ECO:0007669"/>
    <property type="project" value="TreeGrafter"/>
</dbReference>
<dbReference type="GO" id="GO:0008270">
    <property type="term" value="F:zinc ion binding"/>
    <property type="evidence" value="ECO:0007669"/>
    <property type="project" value="UniProtKB-KW"/>
</dbReference>
<evidence type="ECO:0000259" key="7">
    <source>
        <dbReference type="PROSITE" id="PS50014"/>
    </source>
</evidence>
<dbReference type="GeneTree" id="ENSGT00940000154897"/>
<reference evidence="8" key="2">
    <citation type="submission" date="2025-08" db="UniProtKB">
        <authorList>
            <consortium name="Ensembl"/>
        </authorList>
    </citation>
    <scope>IDENTIFICATION</scope>
</reference>
<dbReference type="GO" id="GO:0003714">
    <property type="term" value="F:transcription corepressor activity"/>
    <property type="evidence" value="ECO:0007669"/>
    <property type="project" value="TreeGrafter"/>
</dbReference>
<evidence type="ECO:0000256" key="5">
    <source>
        <dbReference type="PROSITE-ProRule" id="PRU00035"/>
    </source>
</evidence>
<proteinExistence type="predicted"/>
<dbReference type="Pfam" id="PF00439">
    <property type="entry name" value="Bromodomain"/>
    <property type="match status" value="1"/>
</dbReference>
<dbReference type="Proteomes" id="UP000265080">
    <property type="component" value="Chromosome 6"/>
</dbReference>
<feature type="domain" description="Bromo" evidence="7">
    <location>
        <begin position="116"/>
        <end position="173"/>
    </location>
</feature>
<reference evidence="8" key="3">
    <citation type="submission" date="2025-09" db="UniProtKB">
        <authorList>
            <consortium name="Ensembl"/>
        </authorList>
    </citation>
    <scope>IDENTIFICATION</scope>
</reference>
<dbReference type="PROSITE" id="PS50014">
    <property type="entry name" value="BROMODOMAIN_2"/>
    <property type="match status" value="1"/>
</dbReference>
<protein>
    <submittedName>
        <fullName evidence="8">Zinc finger MYND-type containing 8</fullName>
    </submittedName>
</protein>
<accession>A0A3P8UE44</accession>
<keyword evidence="9" id="KW-1185">Reference proteome</keyword>
<evidence type="ECO:0000256" key="4">
    <source>
        <dbReference type="ARBA" id="ARBA00023117"/>
    </source>
</evidence>
<evidence type="ECO:0000256" key="6">
    <source>
        <dbReference type="SAM" id="MobiDB-lite"/>
    </source>
</evidence>
<name>A0A3P8UE44_AMPPE</name>
<keyword evidence="2" id="KW-0863">Zinc-finger</keyword>
<dbReference type="InterPro" id="IPR036427">
    <property type="entry name" value="Bromodomain-like_sf"/>
</dbReference>
<evidence type="ECO:0000313" key="9">
    <source>
        <dbReference type="Proteomes" id="UP000265080"/>
    </source>
</evidence>
<dbReference type="Ensembl" id="ENSAPET00000034705.1">
    <property type="protein sequence ID" value="ENSAPEP00000033823.1"/>
    <property type="gene ID" value="ENSAPEG00000023865.1"/>
</dbReference>
<keyword evidence="3" id="KW-0862">Zinc</keyword>
<organism evidence="8 9">
    <name type="scientific">Amphiprion percula</name>
    <name type="common">Orange clownfish</name>
    <name type="synonym">Lutjanus percula</name>
    <dbReference type="NCBI Taxonomy" id="161767"/>
    <lineage>
        <taxon>Eukaryota</taxon>
        <taxon>Metazoa</taxon>
        <taxon>Chordata</taxon>
        <taxon>Craniata</taxon>
        <taxon>Vertebrata</taxon>
        <taxon>Euteleostomi</taxon>
        <taxon>Actinopterygii</taxon>
        <taxon>Neopterygii</taxon>
        <taxon>Teleostei</taxon>
        <taxon>Neoteleostei</taxon>
        <taxon>Acanthomorphata</taxon>
        <taxon>Ovalentaria</taxon>
        <taxon>Pomacentridae</taxon>
        <taxon>Amphiprion</taxon>
    </lineage>
</organism>
<feature type="region of interest" description="Disordered" evidence="6">
    <location>
        <begin position="14"/>
        <end position="82"/>
    </location>
</feature>
<reference evidence="8 9" key="1">
    <citation type="submission" date="2018-03" db="EMBL/GenBank/DDBJ databases">
        <title>Finding Nemo's genes: A chromosome-scale reference assembly of the genome of the orange clownfish Amphiprion percula.</title>
        <authorList>
            <person name="Lehmann R."/>
        </authorList>
    </citation>
    <scope>NUCLEOTIDE SEQUENCE</scope>
</reference>
<keyword evidence="4 5" id="KW-0103">Bromodomain</keyword>
<evidence type="ECO:0000256" key="2">
    <source>
        <dbReference type="ARBA" id="ARBA00022771"/>
    </source>
</evidence>
<evidence type="ECO:0000256" key="1">
    <source>
        <dbReference type="ARBA" id="ARBA00022723"/>
    </source>
</evidence>